<reference evidence="7" key="1">
    <citation type="submission" date="2019-11" db="EMBL/GenBank/DDBJ databases">
        <title>Complete genome sequence of Corynebacterium kalinowskii 1959, a novel Corynebacterium species isolated from soil of a small paddock in Vilsendorf, Germany.</title>
        <authorList>
            <person name="Schaffert L."/>
            <person name="Ruwe M."/>
            <person name="Milse J."/>
            <person name="Hanuschka K."/>
            <person name="Ortseifen V."/>
            <person name="Droste J."/>
            <person name="Brandt D."/>
            <person name="Schlueter L."/>
            <person name="Kutter Y."/>
            <person name="Vinke S."/>
            <person name="Viehoefer P."/>
            <person name="Jacob L."/>
            <person name="Luebke N.-C."/>
            <person name="Schulte-Berndt E."/>
            <person name="Hain C."/>
            <person name="Linder M."/>
            <person name="Schmidt P."/>
            <person name="Wollenschlaeger L."/>
            <person name="Luttermann T."/>
            <person name="Thieme E."/>
            <person name="Hassa J."/>
            <person name="Haak M."/>
            <person name="Wittchen M."/>
            <person name="Mentz A."/>
            <person name="Persicke M."/>
            <person name="Busche T."/>
            <person name="Ruckert C."/>
        </authorList>
    </citation>
    <scope>NUCLEOTIDE SEQUENCE [LARGE SCALE GENOMIC DNA]</scope>
    <source>
        <strain evidence="7">1959</strain>
    </source>
</reference>
<comment type="similarity">
    <text evidence="1">Belongs to the ABC transporter superfamily.</text>
</comment>
<keyword evidence="4 6" id="KW-0067">ATP-binding</keyword>
<dbReference type="SMART" id="SM00382">
    <property type="entry name" value="AAA"/>
    <property type="match status" value="1"/>
</dbReference>
<dbReference type="SUPFAM" id="SSF52540">
    <property type="entry name" value="P-loop containing nucleoside triphosphate hydrolases"/>
    <property type="match status" value="1"/>
</dbReference>
<dbReference type="Gene3D" id="3.40.50.300">
    <property type="entry name" value="P-loop containing nucleotide triphosphate hydrolases"/>
    <property type="match status" value="1"/>
</dbReference>
<evidence type="ECO:0000256" key="1">
    <source>
        <dbReference type="ARBA" id="ARBA00005417"/>
    </source>
</evidence>
<dbReference type="GO" id="GO:0016887">
    <property type="term" value="F:ATP hydrolysis activity"/>
    <property type="evidence" value="ECO:0007669"/>
    <property type="project" value="InterPro"/>
</dbReference>
<dbReference type="Proteomes" id="UP000427071">
    <property type="component" value="Chromosome"/>
</dbReference>
<sequence length="233" mass="25437">MLLKFTDAAVDPLWADLNLDVEPGEFIAVLGPNGAGKSTLLHTILGTRKLSSGTVTATSDIGFIPQQRMFPLDLPMRAKDLVSLSLAHGVLSGRRASQSEVLARLREVDAEHLADLRVGKLSGGQQQLVRQAQAFARDPKLLLCDEPLLSLDPGVQQRTVARLDARRRDHGTAILFVTHGINPILNVVNRVLYIAPYGHTLGEVGDVMRSEVLSELYRTRVDVINVDGRLIVV</sequence>
<keyword evidence="7" id="KW-1185">Reference proteome</keyword>
<dbReference type="PANTHER" id="PTHR42734:SF17">
    <property type="entry name" value="METAL TRANSPORT SYSTEM ATP-BINDING PROTEIN TM_0124-RELATED"/>
    <property type="match status" value="1"/>
</dbReference>
<accession>A0A6B8VP12</accession>
<feature type="domain" description="ABC transporter" evidence="5">
    <location>
        <begin position="3"/>
        <end position="221"/>
    </location>
</feature>
<gene>
    <name evidence="6" type="ORF">CKALI_01940</name>
</gene>
<name>A0A6B8VP12_9CORY</name>
<dbReference type="PANTHER" id="PTHR42734">
    <property type="entry name" value="METAL TRANSPORT SYSTEM ATP-BINDING PROTEIN TM_0124-RELATED"/>
    <property type="match status" value="1"/>
</dbReference>
<protein>
    <submittedName>
        <fullName evidence="6">ABC transporter ATP-binding protein</fullName>
    </submittedName>
</protein>
<dbReference type="InterPro" id="IPR003593">
    <property type="entry name" value="AAA+_ATPase"/>
</dbReference>
<dbReference type="InterPro" id="IPR003439">
    <property type="entry name" value="ABC_transporter-like_ATP-bd"/>
</dbReference>
<dbReference type="PROSITE" id="PS50893">
    <property type="entry name" value="ABC_TRANSPORTER_2"/>
    <property type="match status" value="1"/>
</dbReference>
<evidence type="ECO:0000313" key="7">
    <source>
        <dbReference type="Proteomes" id="UP000427071"/>
    </source>
</evidence>
<dbReference type="GO" id="GO:0005524">
    <property type="term" value="F:ATP binding"/>
    <property type="evidence" value="ECO:0007669"/>
    <property type="project" value="UniProtKB-KW"/>
</dbReference>
<proteinExistence type="inferred from homology"/>
<evidence type="ECO:0000259" key="5">
    <source>
        <dbReference type="PROSITE" id="PS50893"/>
    </source>
</evidence>
<evidence type="ECO:0000256" key="3">
    <source>
        <dbReference type="ARBA" id="ARBA00022741"/>
    </source>
</evidence>
<evidence type="ECO:0000313" key="6">
    <source>
        <dbReference type="EMBL" id="QGU01287.1"/>
    </source>
</evidence>
<dbReference type="EMBL" id="CP046452">
    <property type="protein sequence ID" value="QGU01287.1"/>
    <property type="molecule type" value="Genomic_DNA"/>
</dbReference>
<dbReference type="Pfam" id="PF00005">
    <property type="entry name" value="ABC_tran"/>
    <property type="match status" value="1"/>
</dbReference>
<evidence type="ECO:0000256" key="4">
    <source>
        <dbReference type="ARBA" id="ARBA00022840"/>
    </source>
</evidence>
<keyword evidence="2" id="KW-0813">Transport</keyword>
<dbReference type="RefSeq" id="WP_156191704.1">
    <property type="nucleotide sequence ID" value="NZ_CP046452.1"/>
</dbReference>
<dbReference type="InterPro" id="IPR050153">
    <property type="entry name" value="Metal_Ion_Import_ABC"/>
</dbReference>
<organism evidence="6 7">
    <name type="scientific">Corynebacterium kalinowskii</name>
    <dbReference type="NCBI Taxonomy" id="2675216"/>
    <lineage>
        <taxon>Bacteria</taxon>
        <taxon>Bacillati</taxon>
        <taxon>Actinomycetota</taxon>
        <taxon>Actinomycetes</taxon>
        <taxon>Mycobacteriales</taxon>
        <taxon>Corynebacteriaceae</taxon>
        <taxon>Corynebacterium</taxon>
    </lineage>
</organism>
<dbReference type="InterPro" id="IPR027417">
    <property type="entry name" value="P-loop_NTPase"/>
</dbReference>
<dbReference type="KEGG" id="ckw:CKALI_01940"/>
<dbReference type="AlphaFoldDB" id="A0A6B8VP12"/>
<keyword evidence="3" id="KW-0547">Nucleotide-binding</keyword>
<evidence type="ECO:0000256" key="2">
    <source>
        <dbReference type="ARBA" id="ARBA00022448"/>
    </source>
</evidence>